<name>A0A9N9PKQ5_9HELO</name>
<comment type="caution">
    <text evidence="3">The sequence shown here is derived from an EMBL/GenBank/DDBJ whole genome shotgun (WGS) entry which is preliminary data.</text>
</comment>
<dbReference type="Proteomes" id="UP000696280">
    <property type="component" value="Unassembled WGS sequence"/>
</dbReference>
<feature type="transmembrane region" description="Helical" evidence="2">
    <location>
        <begin position="38"/>
        <end position="59"/>
    </location>
</feature>
<keyword evidence="2" id="KW-0812">Transmembrane</keyword>
<gene>
    <name evidence="3" type="ORF">HYFRA_00011390</name>
</gene>
<evidence type="ECO:0000313" key="4">
    <source>
        <dbReference type="Proteomes" id="UP000696280"/>
    </source>
</evidence>
<keyword evidence="4" id="KW-1185">Reference proteome</keyword>
<dbReference type="PANTHER" id="PTHR33365">
    <property type="entry name" value="YALI0B05434P"/>
    <property type="match status" value="1"/>
</dbReference>
<comment type="similarity">
    <text evidence="1">Belongs to the ustYa family.</text>
</comment>
<sequence>MKNSSYETIPQEESGTDVKENLVARSVSRSLVDKPQNAVLYVLIALLMGSLIANATFVYQQFVKEMNISLADLVTLAKLRRNVPTEIVAHSNFDSVNRTIQDAAWDKPDLEPWQNFVALDEDYTIKVGLPHSQRWPWDISKGTYILTSAHELHCVRALRVSVNENHDGVPETDQIWPYGHLIHCLNVLRESVMCNADDTPLYTGHLHANANSNEPKAGIGTIKMCRDWKSLLQWSRGRSACYAPRFELPDIERYKYCPDGSRPWEHTGE</sequence>
<keyword evidence="2" id="KW-1133">Transmembrane helix</keyword>
<evidence type="ECO:0000256" key="2">
    <source>
        <dbReference type="SAM" id="Phobius"/>
    </source>
</evidence>
<dbReference type="GO" id="GO:0043386">
    <property type="term" value="P:mycotoxin biosynthetic process"/>
    <property type="evidence" value="ECO:0007669"/>
    <property type="project" value="InterPro"/>
</dbReference>
<proteinExistence type="inferred from homology"/>
<reference evidence="3" key="1">
    <citation type="submission" date="2021-07" db="EMBL/GenBank/DDBJ databases">
        <authorList>
            <person name="Durling M."/>
        </authorList>
    </citation>
    <scope>NUCLEOTIDE SEQUENCE</scope>
</reference>
<organism evidence="3 4">
    <name type="scientific">Hymenoscyphus fraxineus</name>
    <dbReference type="NCBI Taxonomy" id="746836"/>
    <lineage>
        <taxon>Eukaryota</taxon>
        <taxon>Fungi</taxon>
        <taxon>Dikarya</taxon>
        <taxon>Ascomycota</taxon>
        <taxon>Pezizomycotina</taxon>
        <taxon>Leotiomycetes</taxon>
        <taxon>Helotiales</taxon>
        <taxon>Helotiaceae</taxon>
        <taxon>Hymenoscyphus</taxon>
    </lineage>
</organism>
<dbReference type="Pfam" id="PF11807">
    <property type="entry name" value="UstYa"/>
    <property type="match status" value="1"/>
</dbReference>
<dbReference type="InterPro" id="IPR021765">
    <property type="entry name" value="UstYa-like"/>
</dbReference>
<dbReference type="EMBL" id="CAJVRL010000079">
    <property type="protein sequence ID" value="CAG8957409.1"/>
    <property type="molecule type" value="Genomic_DNA"/>
</dbReference>
<evidence type="ECO:0000313" key="3">
    <source>
        <dbReference type="EMBL" id="CAG8957409.1"/>
    </source>
</evidence>
<keyword evidence="2" id="KW-0472">Membrane</keyword>
<evidence type="ECO:0000256" key="1">
    <source>
        <dbReference type="ARBA" id="ARBA00035112"/>
    </source>
</evidence>
<protein>
    <submittedName>
        <fullName evidence="3">Uncharacterized protein</fullName>
    </submittedName>
</protein>
<accession>A0A9N9PKQ5</accession>
<dbReference type="PANTHER" id="PTHR33365:SF6">
    <property type="entry name" value="OXIDASE USTYA"/>
    <property type="match status" value="1"/>
</dbReference>
<dbReference type="AlphaFoldDB" id="A0A9N9PKQ5"/>
<dbReference type="OrthoDB" id="3687641at2759"/>